<dbReference type="InterPro" id="IPR025326">
    <property type="entry name" value="DUF4232"/>
</dbReference>
<feature type="compositionally biased region" description="Low complexity" evidence="1">
    <location>
        <begin position="72"/>
        <end position="83"/>
    </location>
</feature>
<keyword evidence="4" id="KW-1185">Reference proteome</keyword>
<dbReference type="Pfam" id="PF14016">
    <property type="entry name" value="DUF4232"/>
    <property type="match status" value="1"/>
</dbReference>
<feature type="compositionally biased region" description="Low complexity" evidence="1">
    <location>
        <begin position="91"/>
        <end position="105"/>
    </location>
</feature>
<evidence type="ECO:0000256" key="1">
    <source>
        <dbReference type="SAM" id="MobiDB-lite"/>
    </source>
</evidence>
<evidence type="ECO:0000259" key="2">
    <source>
        <dbReference type="Pfam" id="PF14016"/>
    </source>
</evidence>
<reference evidence="3 4" key="1">
    <citation type="submission" date="2021-03" db="EMBL/GenBank/DDBJ databases">
        <title>Whole genome shotgun sequence of Actinoplanes toevensis NBRC 105298.</title>
        <authorList>
            <person name="Komaki H."/>
            <person name="Tamura T."/>
        </authorList>
    </citation>
    <scope>NUCLEOTIDE SEQUENCE [LARGE SCALE GENOMIC DNA]</scope>
    <source>
        <strain evidence="3 4">NBRC 105298</strain>
    </source>
</reference>
<name>A0A919W2Z1_9ACTN</name>
<dbReference type="AlphaFoldDB" id="A0A919W2Z1"/>
<feature type="region of interest" description="Disordered" evidence="1">
    <location>
        <begin position="72"/>
        <end position="117"/>
    </location>
</feature>
<dbReference type="EMBL" id="BOQN01000022">
    <property type="protein sequence ID" value="GIM90005.1"/>
    <property type="molecule type" value="Genomic_DNA"/>
</dbReference>
<protein>
    <recommendedName>
        <fullName evidence="2">DUF4232 domain-containing protein</fullName>
    </recommendedName>
</protein>
<evidence type="ECO:0000313" key="3">
    <source>
        <dbReference type="EMBL" id="GIM90005.1"/>
    </source>
</evidence>
<sequence length="265" mass="27075">MCQSTIDPPRRRAVAGIVVGAGENKRFGTSYLDQEPSMNSRHLRVVVLGAIGVGLALSQQACANDAAAPAAAAPSQTSPGQAAGASVTPEATADSGDSGGSDQADGSGGSTGKTSTVPGCLNNDVTLDVTFQPQAVVGHHRLGLVTVTNSSDHTCKVRGHFAIALINPADEDTGVPLEMVDQPGEAITVKLKPRTSAFAGIKWTVCDKGDSACHVGNSLRYNLQSSGNGKTAELEGFPAGEKNAITMTSLQIGTLQPIRTGVVAW</sequence>
<comment type="caution">
    <text evidence="3">The sequence shown here is derived from an EMBL/GenBank/DDBJ whole genome shotgun (WGS) entry which is preliminary data.</text>
</comment>
<dbReference type="Proteomes" id="UP000677082">
    <property type="component" value="Unassembled WGS sequence"/>
</dbReference>
<feature type="domain" description="DUF4232" evidence="2">
    <location>
        <begin position="127"/>
        <end position="252"/>
    </location>
</feature>
<dbReference type="RefSeq" id="WP_213005957.1">
    <property type="nucleotide sequence ID" value="NZ_BOQN01000022.1"/>
</dbReference>
<evidence type="ECO:0000313" key="4">
    <source>
        <dbReference type="Proteomes" id="UP000677082"/>
    </source>
</evidence>
<gene>
    <name evidence="3" type="ORF">Ato02nite_017980</name>
</gene>
<organism evidence="3 4">
    <name type="scientific">Paractinoplanes toevensis</name>
    <dbReference type="NCBI Taxonomy" id="571911"/>
    <lineage>
        <taxon>Bacteria</taxon>
        <taxon>Bacillati</taxon>
        <taxon>Actinomycetota</taxon>
        <taxon>Actinomycetes</taxon>
        <taxon>Micromonosporales</taxon>
        <taxon>Micromonosporaceae</taxon>
        <taxon>Paractinoplanes</taxon>
    </lineage>
</organism>
<accession>A0A919W2Z1</accession>
<proteinExistence type="predicted"/>